<gene>
    <name evidence="1" type="ORF">F383_12476</name>
</gene>
<sequence length="232" mass="25539">MANTSNSRILSSLVHALRERIAATPSTPPNNNLSTCADDDALETKFRAVLPNLLNGYVVPSSSANEREVIAVLKLISHTARNFPGVFYHGKPSAVLPLIGRILPFFAEPAFSSRHGVIFETVGPLLSLLRTGSRDAYRTLFIDAMCAIEDILRIASLSSENSRITEATRLHLKCFHRSFSGNLSDSTCLCDLPTSNKPIDGPGILINLLGRDRSHEYIICFCCMLSFMLRRC</sequence>
<reference evidence="2" key="1">
    <citation type="submission" date="2014-09" db="EMBL/GenBank/DDBJ databases">
        <authorList>
            <person name="Mudge J."/>
            <person name="Ramaraj T."/>
            <person name="Lindquist I.E."/>
            <person name="Bharti A.K."/>
            <person name="Sundararajan A."/>
            <person name="Cameron C.T."/>
            <person name="Woodward J.E."/>
            <person name="May G.D."/>
            <person name="Brubaker C."/>
            <person name="Broadhvest J."/>
            <person name="Wilkins T.A."/>
        </authorList>
    </citation>
    <scope>NUCLEOTIDE SEQUENCE</scope>
    <source>
        <strain evidence="2">cv. AKA8401</strain>
    </source>
</reference>
<keyword evidence="1" id="KW-0808">Transferase</keyword>
<evidence type="ECO:0000313" key="2">
    <source>
        <dbReference type="Proteomes" id="UP000032142"/>
    </source>
</evidence>
<dbReference type="GO" id="GO:0016301">
    <property type="term" value="F:kinase activity"/>
    <property type="evidence" value="ECO:0007669"/>
    <property type="project" value="UniProtKB-KW"/>
</dbReference>
<proteinExistence type="predicted"/>
<dbReference type="AlphaFoldDB" id="A0A0B0MFW2"/>
<dbReference type="EMBL" id="JRRC01035046">
    <property type="protein sequence ID" value="KHF98288.1"/>
    <property type="molecule type" value="Genomic_DNA"/>
</dbReference>
<accession>A0A0B0MFW2</accession>
<keyword evidence="2" id="KW-1185">Reference proteome</keyword>
<comment type="caution">
    <text evidence="1">The sequence shown here is derived from an EMBL/GenBank/DDBJ whole genome shotgun (WGS) entry which is preliminary data.</text>
</comment>
<protein>
    <submittedName>
        <fullName evidence="1">Serine/threonine-protein kinase ATR</fullName>
    </submittedName>
</protein>
<name>A0A0B0MFW2_GOSAR</name>
<dbReference type="Proteomes" id="UP000032142">
    <property type="component" value="Unassembled WGS sequence"/>
</dbReference>
<evidence type="ECO:0000313" key="1">
    <source>
        <dbReference type="EMBL" id="KHF98288.1"/>
    </source>
</evidence>
<organism evidence="1 2">
    <name type="scientific">Gossypium arboreum</name>
    <name type="common">Tree cotton</name>
    <name type="synonym">Gossypium nanking</name>
    <dbReference type="NCBI Taxonomy" id="29729"/>
    <lineage>
        <taxon>Eukaryota</taxon>
        <taxon>Viridiplantae</taxon>
        <taxon>Streptophyta</taxon>
        <taxon>Embryophyta</taxon>
        <taxon>Tracheophyta</taxon>
        <taxon>Spermatophyta</taxon>
        <taxon>Magnoliopsida</taxon>
        <taxon>eudicotyledons</taxon>
        <taxon>Gunneridae</taxon>
        <taxon>Pentapetalae</taxon>
        <taxon>rosids</taxon>
        <taxon>malvids</taxon>
        <taxon>Malvales</taxon>
        <taxon>Malvaceae</taxon>
        <taxon>Malvoideae</taxon>
        <taxon>Gossypium</taxon>
    </lineage>
</organism>
<keyword evidence="1" id="KW-0418">Kinase</keyword>